<dbReference type="GO" id="GO:0016832">
    <property type="term" value="F:aldehyde-lyase activity"/>
    <property type="evidence" value="ECO:0007669"/>
    <property type="project" value="TreeGrafter"/>
</dbReference>
<name>A0A1R4INK9_9MICO</name>
<keyword evidence="5" id="KW-1185">Reference proteome</keyword>
<dbReference type="PANTHER" id="PTHR22789:SF0">
    <property type="entry name" value="3-OXO-TETRONATE 4-PHOSPHATE DECARBOXYLASE-RELATED"/>
    <property type="match status" value="1"/>
</dbReference>
<evidence type="ECO:0000259" key="3">
    <source>
        <dbReference type="SMART" id="SM01007"/>
    </source>
</evidence>
<evidence type="ECO:0000256" key="1">
    <source>
        <dbReference type="ARBA" id="ARBA00022723"/>
    </source>
</evidence>
<dbReference type="GO" id="GO:0046872">
    <property type="term" value="F:metal ion binding"/>
    <property type="evidence" value="ECO:0007669"/>
    <property type="project" value="UniProtKB-KW"/>
</dbReference>
<accession>A0A1R4INK9</accession>
<evidence type="ECO:0000256" key="2">
    <source>
        <dbReference type="ARBA" id="ARBA00023239"/>
    </source>
</evidence>
<dbReference type="EMBL" id="FUKO01000011">
    <property type="protein sequence ID" value="SJN21224.1"/>
    <property type="molecule type" value="Genomic_DNA"/>
</dbReference>
<gene>
    <name evidence="4" type="ORF">FM104_03030</name>
</gene>
<reference evidence="4 5" key="1">
    <citation type="submission" date="2017-02" db="EMBL/GenBank/DDBJ databases">
        <authorList>
            <person name="Peterson S.W."/>
        </authorList>
    </citation>
    <scope>NUCLEOTIDE SEQUENCE [LARGE SCALE GENOMIC DNA]</scope>
    <source>
        <strain evidence="4 5">B Mb 05.01</strain>
    </source>
</reference>
<proteinExistence type="predicted"/>
<evidence type="ECO:0000313" key="5">
    <source>
        <dbReference type="Proteomes" id="UP000196320"/>
    </source>
</evidence>
<dbReference type="SUPFAM" id="SSF53639">
    <property type="entry name" value="AraD/HMP-PK domain-like"/>
    <property type="match status" value="1"/>
</dbReference>
<dbReference type="RefSeq" id="WP_256971494.1">
    <property type="nucleotide sequence ID" value="NZ_FUKO01000011.1"/>
</dbReference>
<dbReference type="Gene3D" id="3.40.225.10">
    <property type="entry name" value="Class II aldolase/adducin N-terminal domain"/>
    <property type="match status" value="1"/>
</dbReference>
<dbReference type="InterPro" id="IPR036409">
    <property type="entry name" value="Aldolase_II/adducin_N_sf"/>
</dbReference>
<dbReference type="InterPro" id="IPR001303">
    <property type="entry name" value="Aldolase_II/adducin_N"/>
</dbReference>
<dbReference type="PANTHER" id="PTHR22789">
    <property type="entry name" value="FUCULOSE PHOSPHATE ALDOLASE"/>
    <property type="match status" value="1"/>
</dbReference>
<dbReference type="Pfam" id="PF00596">
    <property type="entry name" value="Aldolase_II"/>
    <property type="match status" value="1"/>
</dbReference>
<dbReference type="SMART" id="SM01007">
    <property type="entry name" value="Aldolase_II"/>
    <property type="match status" value="1"/>
</dbReference>
<feature type="domain" description="Class II aldolase/adducin N-terminal" evidence="3">
    <location>
        <begin position="13"/>
        <end position="188"/>
    </location>
</feature>
<keyword evidence="2" id="KW-0456">Lyase</keyword>
<dbReference type="Proteomes" id="UP000196320">
    <property type="component" value="Unassembled WGS sequence"/>
</dbReference>
<dbReference type="GO" id="GO:0019323">
    <property type="term" value="P:pentose catabolic process"/>
    <property type="evidence" value="ECO:0007669"/>
    <property type="project" value="TreeGrafter"/>
</dbReference>
<keyword evidence="1" id="KW-0479">Metal-binding</keyword>
<organism evidence="4 5">
    <name type="scientific">Microbacterium esteraromaticum</name>
    <dbReference type="NCBI Taxonomy" id="57043"/>
    <lineage>
        <taxon>Bacteria</taxon>
        <taxon>Bacillati</taxon>
        <taxon>Actinomycetota</taxon>
        <taxon>Actinomycetes</taxon>
        <taxon>Micrococcales</taxon>
        <taxon>Microbacteriaceae</taxon>
        <taxon>Microbacterium</taxon>
    </lineage>
</organism>
<dbReference type="AlphaFoldDB" id="A0A1R4INK9"/>
<evidence type="ECO:0000313" key="4">
    <source>
        <dbReference type="EMBL" id="SJN21224.1"/>
    </source>
</evidence>
<dbReference type="InterPro" id="IPR050197">
    <property type="entry name" value="Aldolase_class_II_sugar_metab"/>
</dbReference>
<sequence>MTNHSMPVGDAIEQLIRAGSEIVQSGLALASAGNLSIRVDADHFVVTASGSWLNRLEETSFAVMDLDGNVMAGAAKASSEWKLHQRAYRARADIGSVVHVHPAHAILLDALRHPIRLVTLDHAYYVRSVGRTPYFPNGSDELADTAADQLAEHNCVIMGNHGSTTVGDDCDMALRRALNLENAAELTYRAILAGNSDIDFPWESEPHLHHA</sequence>
<dbReference type="GO" id="GO:0005829">
    <property type="term" value="C:cytosol"/>
    <property type="evidence" value="ECO:0007669"/>
    <property type="project" value="TreeGrafter"/>
</dbReference>
<protein>
    <submittedName>
        <fullName evidence="4">Ribulose-5-phosphate 4-epimerase and related epimerases and aldolases</fullName>
    </submittedName>
</protein>